<keyword evidence="1" id="KW-1133">Transmembrane helix</keyword>
<accession>A0A1H2QII6</accession>
<dbReference type="EMBL" id="FNOK01000001">
    <property type="protein sequence ID" value="SDW06895.1"/>
    <property type="molecule type" value="Genomic_DNA"/>
</dbReference>
<dbReference type="Pfam" id="PF07332">
    <property type="entry name" value="Phage_holin_3_6"/>
    <property type="match status" value="1"/>
</dbReference>
<reference evidence="3" key="1">
    <citation type="submission" date="2016-10" db="EMBL/GenBank/DDBJ databases">
        <authorList>
            <person name="Varghese N."/>
            <person name="Submissions S."/>
        </authorList>
    </citation>
    <scope>NUCLEOTIDE SEQUENCE [LARGE SCALE GENOMIC DNA]</scope>
    <source>
        <strain evidence="3">CGMCC 4.3530</strain>
    </source>
</reference>
<dbReference type="STRING" id="418495.SAMN05216215_1001113"/>
<keyword evidence="1" id="KW-0812">Transmembrane</keyword>
<dbReference type="Proteomes" id="UP000199529">
    <property type="component" value="Unassembled WGS sequence"/>
</dbReference>
<dbReference type="AlphaFoldDB" id="A0A1H2QII6"/>
<evidence type="ECO:0000313" key="2">
    <source>
        <dbReference type="EMBL" id="SDW06895.1"/>
    </source>
</evidence>
<feature type="transmembrane region" description="Helical" evidence="1">
    <location>
        <begin position="53"/>
        <end position="78"/>
    </location>
</feature>
<evidence type="ECO:0000256" key="1">
    <source>
        <dbReference type="SAM" id="Phobius"/>
    </source>
</evidence>
<evidence type="ECO:0000313" key="3">
    <source>
        <dbReference type="Proteomes" id="UP000199529"/>
    </source>
</evidence>
<feature type="transmembrane region" description="Helical" evidence="1">
    <location>
        <begin position="84"/>
        <end position="105"/>
    </location>
</feature>
<keyword evidence="1" id="KW-0472">Membrane</keyword>
<dbReference type="InterPro" id="IPR009937">
    <property type="entry name" value="Phage_holin_3_6"/>
</dbReference>
<protein>
    <submittedName>
        <fullName evidence="2">Membrane protein</fullName>
    </submittedName>
</protein>
<name>A0A1H2QII6_9PSEU</name>
<gene>
    <name evidence="2" type="ORF">SAMN05216215_1001113</name>
</gene>
<proteinExistence type="predicted"/>
<dbReference type="RefSeq" id="WP_093260042.1">
    <property type="nucleotide sequence ID" value="NZ_FNOK01000001.1"/>
</dbReference>
<dbReference type="OrthoDB" id="4870234at2"/>
<sequence length="137" mass="14289">MHTEPVHAPDLSQRSTAQLVRDVGEQLSRLVRTEVRLAQIELRSKGKQAGVGAALISAGGVLGLLGGAMLIATAVLALNIVLPAWLAALIVAVALLAVAGVAALVGRSRLKRSSAALPESLESIKQDYRELGKALKR</sequence>
<keyword evidence="3" id="KW-1185">Reference proteome</keyword>
<organism evidence="2 3">
    <name type="scientific">Saccharopolyspora shandongensis</name>
    <dbReference type="NCBI Taxonomy" id="418495"/>
    <lineage>
        <taxon>Bacteria</taxon>
        <taxon>Bacillati</taxon>
        <taxon>Actinomycetota</taxon>
        <taxon>Actinomycetes</taxon>
        <taxon>Pseudonocardiales</taxon>
        <taxon>Pseudonocardiaceae</taxon>
        <taxon>Saccharopolyspora</taxon>
    </lineage>
</organism>